<feature type="transmembrane region" description="Helical" evidence="1">
    <location>
        <begin position="126"/>
        <end position="148"/>
    </location>
</feature>
<reference evidence="2 3" key="1">
    <citation type="journal article" date="2009" name="PLoS Genet.">
        <title>The Bifidobacterium dentium Bd1 genome sequence reflects its genetic adaptation to the human oral cavity.</title>
        <authorList>
            <person name="Ventura M."/>
            <person name="Turroni F."/>
            <person name="Zomer A."/>
            <person name="Foroni E."/>
            <person name="Giubellini V."/>
            <person name="Bottacini F."/>
            <person name="Canchaya C."/>
            <person name="Claesson M.J."/>
            <person name="He F."/>
            <person name="Mantzourani M."/>
            <person name="Mulas L."/>
            <person name="Ferrarini A."/>
            <person name="Gao B."/>
            <person name="Delledonne M."/>
            <person name="Henrissat B."/>
            <person name="Coutinho P."/>
            <person name="Oggioni M."/>
            <person name="Gupta R.S."/>
            <person name="Zhang Z."/>
            <person name="Beighton D."/>
            <person name="Fitzgerald G.F."/>
            <person name="O'Toole P.W."/>
            <person name="van Sinderen D."/>
        </authorList>
    </citation>
    <scope>NUCLEOTIDE SEQUENCE [LARGE SCALE GENOMIC DNA]</scope>
    <source>
        <strain evidence="3">ATCC 27534 / DSM 20436 / JCM 1195 / Bd1</strain>
    </source>
</reference>
<evidence type="ECO:0000313" key="3">
    <source>
        <dbReference type="Proteomes" id="UP000008693"/>
    </source>
</evidence>
<keyword evidence="1" id="KW-0812">Transmembrane</keyword>
<accession>D2Q6F9</accession>
<keyword evidence="1" id="KW-1133">Transmembrane helix</keyword>
<gene>
    <name evidence="2" type="ordered locus">BDP_1948</name>
</gene>
<sequence>MSSELFVPLGRVSRRVKNLMRFGLACGVAYIVLIACKPFPLNTMYYGFMVEVAERTMLPACLVLFCMGAARFDSFERVRRNPVDEFRLNTRWLVFSTFVTALPVSVLFVVAGVLRESVSTPQEWTLCAIMLLQLLMMNASVTLFVWLLMNLGIAWGQILPPAIAIPIIADFCLKLMPGDLTRYVFYFWYPIGDSLTLVFIQQVVPFIGYCLLMGIANIAVFNCRDRLRMS</sequence>
<dbReference type="AlphaFoldDB" id="D2Q6F9"/>
<feature type="transmembrane region" description="Helical" evidence="1">
    <location>
        <begin position="154"/>
        <end position="173"/>
    </location>
</feature>
<dbReference type="KEGG" id="bde:BDP_1948"/>
<evidence type="ECO:0000313" key="2">
    <source>
        <dbReference type="EMBL" id="ADB10524.1"/>
    </source>
</evidence>
<feature type="transmembrane region" description="Helical" evidence="1">
    <location>
        <begin position="92"/>
        <end position="114"/>
    </location>
</feature>
<name>D2Q6F9_BIFDB</name>
<dbReference type="RefSeq" id="WP_003838721.1">
    <property type="nucleotide sequence ID" value="NC_013714.1"/>
</dbReference>
<dbReference type="eggNOG" id="ENOG5032CA2">
    <property type="taxonomic scope" value="Bacteria"/>
</dbReference>
<feature type="transmembrane region" description="Helical" evidence="1">
    <location>
        <begin position="20"/>
        <end position="40"/>
    </location>
</feature>
<dbReference type="HOGENOM" id="CLU_1202902_0_0_11"/>
<evidence type="ECO:0008006" key="4">
    <source>
        <dbReference type="Google" id="ProtNLM"/>
    </source>
</evidence>
<dbReference type="Proteomes" id="UP000008693">
    <property type="component" value="Chromosome"/>
</dbReference>
<dbReference type="STRING" id="401473.BDP_1948"/>
<feature type="transmembrane region" description="Helical" evidence="1">
    <location>
        <begin position="52"/>
        <end position="72"/>
    </location>
</feature>
<keyword evidence="1" id="KW-0472">Membrane</keyword>
<protein>
    <recommendedName>
        <fullName evidence="4">Beta-carotene 15,15'-monooxygenase</fullName>
    </recommendedName>
</protein>
<dbReference type="GeneID" id="31607088"/>
<proteinExistence type="predicted"/>
<keyword evidence="3" id="KW-1185">Reference proteome</keyword>
<feature type="transmembrane region" description="Helical" evidence="1">
    <location>
        <begin position="206"/>
        <end position="223"/>
    </location>
</feature>
<organism evidence="2 3">
    <name type="scientific">Bifidobacterium dentium (strain ATCC 27534 / DSM 20436 / JCM 1195 / Bd1)</name>
    <dbReference type="NCBI Taxonomy" id="401473"/>
    <lineage>
        <taxon>Bacteria</taxon>
        <taxon>Bacillati</taxon>
        <taxon>Actinomycetota</taxon>
        <taxon>Actinomycetes</taxon>
        <taxon>Bifidobacteriales</taxon>
        <taxon>Bifidobacteriaceae</taxon>
        <taxon>Bifidobacterium</taxon>
    </lineage>
</organism>
<evidence type="ECO:0000256" key="1">
    <source>
        <dbReference type="SAM" id="Phobius"/>
    </source>
</evidence>
<dbReference type="EMBL" id="CP001750">
    <property type="protein sequence ID" value="ADB10524.1"/>
    <property type="molecule type" value="Genomic_DNA"/>
</dbReference>